<sequence length="83" mass="9491">MQKIRPDLGIGHNIRGLRVRSGMTQEQVVAKLQLAGLPISRSSYAKIETNLLNIRVSELVCLKNIFNCRFDDFFEGLEIEEEQ</sequence>
<dbReference type="Gene3D" id="1.10.260.40">
    <property type="entry name" value="lambda repressor-like DNA-binding domains"/>
    <property type="match status" value="1"/>
</dbReference>
<evidence type="ECO:0000259" key="1">
    <source>
        <dbReference type="PROSITE" id="PS50943"/>
    </source>
</evidence>
<gene>
    <name evidence="2" type="ORF">H9913_07255</name>
</gene>
<evidence type="ECO:0000313" key="2">
    <source>
        <dbReference type="EMBL" id="HJD39810.1"/>
    </source>
</evidence>
<dbReference type="EMBL" id="DWUX01000133">
    <property type="protein sequence ID" value="HJD39810.1"/>
    <property type="molecule type" value="Genomic_DNA"/>
</dbReference>
<dbReference type="InterPro" id="IPR001387">
    <property type="entry name" value="Cro/C1-type_HTH"/>
</dbReference>
<comment type="caution">
    <text evidence="2">The sequence shown here is derived from an EMBL/GenBank/DDBJ whole genome shotgun (WGS) entry which is preliminary data.</text>
</comment>
<dbReference type="Proteomes" id="UP000823850">
    <property type="component" value="Unassembled WGS sequence"/>
</dbReference>
<feature type="domain" description="HTH cro/C1-type" evidence="1">
    <location>
        <begin position="14"/>
        <end position="73"/>
    </location>
</feature>
<dbReference type="CDD" id="cd00093">
    <property type="entry name" value="HTH_XRE"/>
    <property type="match status" value="1"/>
</dbReference>
<evidence type="ECO:0000313" key="3">
    <source>
        <dbReference type="Proteomes" id="UP000823850"/>
    </source>
</evidence>
<organism evidence="2 3">
    <name type="scientific">Candidatus Blautia stercoripullorum</name>
    <dbReference type="NCBI Taxonomy" id="2838502"/>
    <lineage>
        <taxon>Bacteria</taxon>
        <taxon>Bacillati</taxon>
        <taxon>Bacillota</taxon>
        <taxon>Clostridia</taxon>
        <taxon>Lachnospirales</taxon>
        <taxon>Lachnospiraceae</taxon>
        <taxon>Blautia</taxon>
    </lineage>
</organism>
<dbReference type="InterPro" id="IPR010982">
    <property type="entry name" value="Lambda_DNA-bd_dom_sf"/>
</dbReference>
<protein>
    <submittedName>
        <fullName evidence="2">Helix-turn-helix domain-containing protein</fullName>
    </submittedName>
</protein>
<proteinExistence type="predicted"/>
<dbReference type="GO" id="GO:0003677">
    <property type="term" value="F:DNA binding"/>
    <property type="evidence" value="ECO:0007669"/>
    <property type="project" value="InterPro"/>
</dbReference>
<reference evidence="2" key="1">
    <citation type="journal article" date="2021" name="PeerJ">
        <title>Extensive microbial diversity within the chicken gut microbiome revealed by metagenomics and culture.</title>
        <authorList>
            <person name="Gilroy R."/>
            <person name="Ravi A."/>
            <person name="Getino M."/>
            <person name="Pursley I."/>
            <person name="Horton D.L."/>
            <person name="Alikhan N.F."/>
            <person name="Baker D."/>
            <person name="Gharbi K."/>
            <person name="Hall N."/>
            <person name="Watson M."/>
            <person name="Adriaenssens E.M."/>
            <person name="Foster-Nyarko E."/>
            <person name="Jarju S."/>
            <person name="Secka A."/>
            <person name="Antonio M."/>
            <person name="Oren A."/>
            <person name="Chaudhuri R.R."/>
            <person name="La Ragione R."/>
            <person name="Hildebrand F."/>
            <person name="Pallen M.J."/>
        </authorList>
    </citation>
    <scope>NUCLEOTIDE SEQUENCE</scope>
    <source>
        <strain evidence="2">ChiW19-6364</strain>
    </source>
</reference>
<dbReference type="PROSITE" id="PS50943">
    <property type="entry name" value="HTH_CROC1"/>
    <property type="match status" value="1"/>
</dbReference>
<name>A0A9D2U3Z5_9FIRM</name>
<dbReference type="SUPFAM" id="SSF47413">
    <property type="entry name" value="lambda repressor-like DNA-binding domains"/>
    <property type="match status" value="1"/>
</dbReference>
<accession>A0A9D2U3Z5</accession>
<dbReference type="AlphaFoldDB" id="A0A9D2U3Z5"/>
<reference evidence="2" key="2">
    <citation type="submission" date="2021-04" db="EMBL/GenBank/DDBJ databases">
        <authorList>
            <person name="Gilroy R."/>
        </authorList>
    </citation>
    <scope>NUCLEOTIDE SEQUENCE</scope>
    <source>
        <strain evidence="2">ChiW19-6364</strain>
    </source>
</reference>